<dbReference type="SUPFAM" id="SSF46689">
    <property type="entry name" value="Homeodomain-like"/>
    <property type="match status" value="1"/>
</dbReference>
<name>A0ABX9K5L1_9BACT</name>
<sequence>MGYTDAFKEQMVKRMRGLPAVSASALSKQVDVPQPTLSQWLRAALERGATPPSPEEKRPEVAAALKRWTAEETLCVLAAAHGLQGEQLEPCCAGRDCIRSN</sequence>
<proteinExistence type="predicted"/>
<dbReference type="Proteomes" id="UP000256345">
    <property type="component" value="Unassembled WGS sequence"/>
</dbReference>
<reference evidence="1 2" key="1">
    <citation type="submission" date="2018-08" db="EMBL/GenBank/DDBJ databases">
        <title>Genomic Encyclopedia of Archaeal and Bacterial Type Strains, Phase II (KMG-II): from individual species to whole genera.</title>
        <authorList>
            <person name="Goeker M."/>
        </authorList>
    </citation>
    <scope>NUCLEOTIDE SEQUENCE [LARGE SCALE GENOMIC DNA]</scope>
    <source>
        <strain evidence="1 2">DSM 2261</strain>
    </source>
</reference>
<comment type="caution">
    <text evidence="1">The sequence shown here is derived from an EMBL/GenBank/DDBJ whole genome shotgun (WGS) entry which is preliminary data.</text>
</comment>
<keyword evidence="2" id="KW-1185">Reference proteome</keyword>
<evidence type="ECO:0000313" key="1">
    <source>
        <dbReference type="EMBL" id="REG33196.1"/>
    </source>
</evidence>
<evidence type="ECO:0000313" key="2">
    <source>
        <dbReference type="Proteomes" id="UP000256345"/>
    </source>
</evidence>
<organism evidence="1 2">
    <name type="scientific">Archangium gephyra</name>
    <dbReference type="NCBI Taxonomy" id="48"/>
    <lineage>
        <taxon>Bacteria</taxon>
        <taxon>Pseudomonadati</taxon>
        <taxon>Myxococcota</taxon>
        <taxon>Myxococcia</taxon>
        <taxon>Myxococcales</taxon>
        <taxon>Cystobacterineae</taxon>
        <taxon>Archangiaceae</taxon>
        <taxon>Archangium</taxon>
    </lineage>
</organism>
<protein>
    <submittedName>
        <fullName evidence="1">Transposase</fullName>
    </submittedName>
</protein>
<gene>
    <name evidence="1" type="ORF">ATI61_104486</name>
</gene>
<dbReference type="InterPro" id="IPR009057">
    <property type="entry name" value="Homeodomain-like_sf"/>
</dbReference>
<accession>A0ABX9K5L1</accession>
<dbReference type="EMBL" id="QUMU01000004">
    <property type="protein sequence ID" value="REG33196.1"/>
    <property type="molecule type" value="Genomic_DNA"/>
</dbReference>
<dbReference type="RefSeq" id="WP_116120095.1">
    <property type="nucleotide sequence ID" value="NZ_CP011509.1"/>
</dbReference>